<keyword evidence="1" id="KW-0732">Signal</keyword>
<evidence type="ECO:0000313" key="4">
    <source>
        <dbReference type="Proteomes" id="UP000225277"/>
    </source>
</evidence>
<dbReference type="Pfam" id="PF22422">
    <property type="entry name" value="MGH1-like_GH"/>
    <property type="match status" value="1"/>
</dbReference>
<dbReference type="OrthoDB" id="5382128at2759"/>
<dbReference type="InterPro" id="IPR054491">
    <property type="entry name" value="MGH1-like_GH"/>
</dbReference>
<dbReference type="Proteomes" id="UP000225277">
    <property type="component" value="Unassembled WGS sequence"/>
</dbReference>
<name>A0A2D3V993_9PEZI</name>
<feature type="chain" id="PRO_5013554965" description="Mannosylglycerate hydrolase MGH1-like glycoside hydrolase domain-containing protein" evidence="1">
    <location>
        <begin position="21"/>
        <end position="411"/>
    </location>
</feature>
<evidence type="ECO:0000256" key="1">
    <source>
        <dbReference type="SAM" id="SignalP"/>
    </source>
</evidence>
<feature type="domain" description="Mannosylglycerate hydrolase MGH1-like glycoside hydrolase" evidence="2">
    <location>
        <begin position="94"/>
        <end position="405"/>
    </location>
</feature>
<keyword evidence="4" id="KW-1185">Reference proteome</keyword>
<dbReference type="InterPro" id="IPR012341">
    <property type="entry name" value="6hp_glycosidase-like_sf"/>
</dbReference>
<dbReference type="RefSeq" id="XP_023624969.1">
    <property type="nucleotide sequence ID" value="XM_023769201.1"/>
</dbReference>
<sequence>MHHKIGLATAAVAFISSSSATLDTAALATRYFGNDSPWYRDRIPYFEISDPSIQDVYYYRWGVYRAHQRDIGQRGYVSTEFLDDVGWQLEPWATLNDATGFHIGEGRWLRDRRYTDDYIRHMYNGGNDRHFTDYMADSVWQRYLVDGDVTSITTHLQAMIDLYEQWDDAFDADKGLYWREPLADATEYTISSIDASGGEDGFTGGYAFRPTINSYMWANALAIANVADLVGESSTAGIFRERASTLKTRFQTDIWNTTLEHFIDRHQRSNEFVQYYQPIRGRELAGLVPWMFGMPDNNSKYNAAWKHILDTSQLRGLNGMRTVEPSYQYYMRQYRYEGTNRECQWNGPVWPYQVTQVLLGMANLLNNYNQTIISKTDYLRELRSYTRIHSNSGKLNLEENYEPDKSGPIVL</sequence>
<organism evidence="3 4">
    <name type="scientific">Ramularia collo-cygni</name>
    <dbReference type="NCBI Taxonomy" id="112498"/>
    <lineage>
        <taxon>Eukaryota</taxon>
        <taxon>Fungi</taxon>
        <taxon>Dikarya</taxon>
        <taxon>Ascomycota</taxon>
        <taxon>Pezizomycotina</taxon>
        <taxon>Dothideomycetes</taxon>
        <taxon>Dothideomycetidae</taxon>
        <taxon>Mycosphaerellales</taxon>
        <taxon>Mycosphaerellaceae</taxon>
        <taxon>Ramularia</taxon>
    </lineage>
</organism>
<dbReference type="SUPFAM" id="SSF48208">
    <property type="entry name" value="Six-hairpin glycosidases"/>
    <property type="match status" value="1"/>
</dbReference>
<dbReference type="GO" id="GO:0005975">
    <property type="term" value="P:carbohydrate metabolic process"/>
    <property type="evidence" value="ECO:0007669"/>
    <property type="project" value="InterPro"/>
</dbReference>
<proteinExistence type="predicted"/>
<dbReference type="Gene3D" id="1.50.10.10">
    <property type="match status" value="1"/>
</dbReference>
<reference evidence="3 4" key="1">
    <citation type="submission" date="2016-03" db="EMBL/GenBank/DDBJ databases">
        <authorList>
            <person name="Ploux O."/>
        </authorList>
    </citation>
    <scope>NUCLEOTIDE SEQUENCE [LARGE SCALE GENOMIC DNA]</scope>
    <source>
        <strain evidence="3 4">URUG2</strain>
    </source>
</reference>
<gene>
    <name evidence="3" type="ORF">RCC_03918</name>
</gene>
<dbReference type="GeneID" id="35599104"/>
<dbReference type="AlphaFoldDB" id="A0A2D3V993"/>
<protein>
    <recommendedName>
        <fullName evidence="2">Mannosylglycerate hydrolase MGH1-like glycoside hydrolase domain-containing protein</fullName>
    </recommendedName>
</protein>
<dbReference type="InterPro" id="IPR008928">
    <property type="entry name" value="6-hairpin_glycosidase_sf"/>
</dbReference>
<dbReference type="GO" id="GO:0003824">
    <property type="term" value="F:catalytic activity"/>
    <property type="evidence" value="ECO:0007669"/>
    <property type="project" value="UniProtKB-ARBA"/>
</dbReference>
<accession>A0A2D3V993</accession>
<feature type="signal peptide" evidence="1">
    <location>
        <begin position="1"/>
        <end position="20"/>
    </location>
</feature>
<evidence type="ECO:0000313" key="3">
    <source>
        <dbReference type="EMBL" id="CZT18079.1"/>
    </source>
</evidence>
<evidence type="ECO:0000259" key="2">
    <source>
        <dbReference type="Pfam" id="PF22422"/>
    </source>
</evidence>
<dbReference type="EMBL" id="FJUY01000005">
    <property type="protein sequence ID" value="CZT18079.1"/>
    <property type="molecule type" value="Genomic_DNA"/>
</dbReference>